<dbReference type="RefSeq" id="WP_018081479.1">
    <property type="nucleotide sequence ID" value="NZ_AQWM01000005.1"/>
</dbReference>
<accession>V4RS68</accession>
<protein>
    <submittedName>
        <fullName evidence="2">Transcriptional regulator</fullName>
    </submittedName>
</protein>
<dbReference type="EMBL" id="AWGB01000005">
    <property type="protein sequence ID" value="ESQ94028.1"/>
    <property type="molecule type" value="Genomic_DNA"/>
</dbReference>
<dbReference type="InterPro" id="IPR036388">
    <property type="entry name" value="WH-like_DNA-bd_sf"/>
</dbReference>
<proteinExistence type="predicted"/>
<gene>
    <name evidence="2" type="ORF">ABENE_02770</name>
</gene>
<dbReference type="Proteomes" id="UP000017837">
    <property type="component" value="Unassembled WGS sequence"/>
</dbReference>
<dbReference type="InterPro" id="IPR027395">
    <property type="entry name" value="WH_DNA-bd_dom"/>
</dbReference>
<organism evidence="2 3">
    <name type="scientific">Asticcacaulis benevestitus DSM 16100 = ATCC BAA-896</name>
    <dbReference type="NCBI Taxonomy" id="1121022"/>
    <lineage>
        <taxon>Bacteria</taxon>
        <taxon>Pseudomonadati</taxon>
        <taxon>Pseudomonadota</taxon>
        <taxon>Alphaproteobacteria</taxon>
        <taxon>Caulobacterales</taxon>
        <taxon>Caulobacteraceae</taxon>
        <taxon>Asticcacaulis</taxon>
    </lineage>
</organism>
<name>V4RS68_9CAUL</name>
<dbReference type="AlphaFoldDB" id="V4RS68"/>
<evidence type="ECO:0000313" key="3">
    <source>
        <dbReference type="Proteomes" id="UP000017837"/>
    </source>
</evidence>
<dbReference type="PANTHER" id="PTHR37318:SF1">
    <property type="entry name" value="BSL7504 PROTEIN"/>
    <property type="match status" value="1"/>
</dbReference>
<sequence length="106" mass="11492">MAKEPDSDFNIEALDDVIHGRLRLGIMAFLSTAESADFTLLKNRLQATDGNLSVQLRKLEEAGYVAIDKAFVGKKPQTTVTLSDAGRTAYIGYLDAMRKLIADSGG</sequence>
<dbReference type="STRING" id="1121022.GCA_000376105_01812"/>
<dbReference type="Gene3D" id="1.10.10.10">
    <property type="entry name" value="Winged helix-like DNA-binding domain superfamily/Winged helix DNA-binding domain"/>
    <property type="match status" value="1"/>
</dbReference>
<evidence type="ECO:0000259" key="1">
    <source>
        <dbReference type="Pfam" id="PF13601"/>
    </source>
</evidence>
<reference evidence="2 3" key="1">
    <citation type="journal article" date="2014" name="Nature">
        <title>Sequential evolution of bacterial morphology by co-option of a developmental regulator.</title>
        <authorList>
            <person name="Jiang C."/>
            <person name="Brown P.J."/>
            <person name="Ducret A."/>
            <person name="Brun Y.V."/>
        </authorList>
    </citation>
    <scope>NUCLEOTIDE SEQUENCE [LARGE SCALE GENOMIC DNA]</scope>
    <source>
        <strain evidence="2 3">DSM 16100</strain>
    </source>
</reference>
<dbReference type="PATRIC" id="fig|1121022.4.peg.549"/>
<evidence type="ECO:0000313" key="2">
    <source>
        <dbReference type="EMBL" id="ESQ94028.1"/>
    </source>
</evidence>
<dbReference type="InterPro" id="IPR036390">
    <property type="entry name" value="WH_DNA-bd_sf"/>
</dbReference>
<keyword evidence="3" id="KW-1185">Reference proteome</keyword>
<dbReference type="PANTHER" id="PTHR37318">
    <property type="entry name" value="BSL7504 PROTEIN"/>
    <property type="match status" value="1"/>
</dbReference>
<dbReference type="eggNOG" id="COG1846">
    <property type="taxonomic scope" value="Bacteria"/>
</dbReference>
<feature type="domain" description="Winged helix DNA-binding" evidence="1">
    <location>
        <begin position="22"/>
        <end position="101"/>
    </location>
</feature>
<comment type="caution">
    <text evidence="2">The sequence shown here is derived from an EMBL/GenBank/DDBJ whole genome shotgun (WGS) entry which is preliminary data.</text>
</comment>
<dbReference type="Pfam" id="PF13601">
    <property type="entry name" value="HTH_34"/>
    <property type="match status" value="1"/>
</dbReference>
<dbReference type="OrthoDB" id="5521380at2"/>
<dbReference type="SUPFAM" id="SSF46785">
    <property type="entry name" value="Winged helix' DNA-binding domain"/>
    <property type="match status" value="1"/>
</dbReference>